<evidence type="ECO:0000256" key="6">
    <source>
        <dbReference type="ARBA" id="ARBA00022490"/>
    </source>
</evidence>
<dbReference type="GO" id="GO:0007178">
    <property type="term" value="P:cell surface receptor protein serine/threonine kinase signaling pathway"/>
    <property type="evidence" value="ECO:0007669"/>
    <property type="project" value="TreeGrafter"/>
</dbReference>
<dbReference type="SMART" id="SM01284">
    <property type="entry name" value="ECSIT_Cterm"/>
    <property type="match status" value="1"/>
</dbReference>
<evidence type="ECO:0000259" key="13">
    <source>
        <dbReference type="SMART" id="SM01284"/>
    </source>
</evidence>
<evidence type="ECO:0000256" key="9">
    <source>
        <dbReference type="ARBA" id="ARBA00022946"/>
    </source>
</evidence>
<dbReference type="PANTHER" id="PTHR13113">
    <property type="entry name" value="ECSIT EVOLUTIONARILY CONSERVED SIGNALING INTERMEDIATE IN TOLL PATHWAYS"/>
    <property type="match status" value="1"/>
</dbReference>
<keyword evidence="8" id="KW-0391">Immunity</keyword>
<dbReference type="Proteomes" id="UP001174909">
    <property type="component" value="Unassembled WGS sequence"/>
</dbReference>
<evidence type="ECO:0000313" key="15">
    <source>
        <dbReference type="Proteomes" id="UP001174909"/>
    </source>
</evidence>
<dbReference type="AlphaFoldDB" id="A0AA35S2N2"/>
<protein>
    <recommendedName>
        <fullName evidence="5">Evolutionarily conserved signaling intermediate in Toll pathway, mitochondrial</fullName>
    </recommendedName>
</protein>
<keyword evidence="11" id="KW-0539">Nucleus</keyword>
<evidence type="ECO:0000256" key="5">
    <source>
        <dbReference type="ARBA" id="ARBA00019998"/>
    </source>
</evidence>
<evidence type="ECO:0000256" key="12">
    <source>
        <dbReference type="SAM" id="MobiDB-lite"/>
    </source>
</evidence>
<dbReference type="InterPro" id="IPR011990">
    <property type="entry name" value="TPR-like_helical_dom_sf"/>
</dbReference>
<evidence type="ECO:0000256" key="4">
    <source>
        <dbReference type="ARBA" id="ARBA00007674"/>
    </source>
</evidence>
<dbReference type="GO" id="GO:0005634">
    <property type="term" value="C:nucleus"/>
    <property type="evidence" value="ECO:0007669"/>
    <property type="project" value="UniProtKB-SubCell"/>
</dbReference>
<dbReference type="GO" id="GO:0005739">
    <property type="term" value="C:mitochondrion"/>
    <property type="evidence" value="ECO:0007669"/>
    <property type="project" value="UniProtKB-SubCell"/>
</dbReference>
<evidence type="ECO:0000256" key="10">
    <source>
        <dbReference type="ARBA" id="ARBA00023128"/>
    </source>
</evidence>
<reference evidence="14" key="1">
    <citation type="submission" date="2023-03" db="EMBL/GenBank/DDBJ databases">
        <authorList>
            <person name="Steffen K."/>
            <person name="Cardenas P."/>
        </authorList>
    </citation>
    <scope>NUCLEOTIDE SEQUENCE</scope>
</reference>
<keyword evidence="15" id="KW-1185">Reference proteome</keyword>
<dbReference type="EMBL" id="CASHTH010001847">
    <property type="protein sequence ID" value="CAI8020796.1"/>
    <property type="molecule type" value="Genomic_DNA"/>
</dbReference>
<accession>A0AA35S2N2</accession>
<proteinExistence type="inferred from homology"/>
<dbReference type="PANTHER" id="PTHR13113:SF1">
    <property type="entry name" value="EVOLUTIONARILY CONSERVED SIGNALING INTERMEDIATE IN TOLL PATHWAY, MITOCHONDRIAL"/>
    <property type="match status" value="1"/>
</dbReference>
<dbReference type="Gene3D" id="1.25.40.10">
    <property type="entry name" value="Tetratricopeptide repeat domain"/>
    <property type="match status" value="1"/>
</dbReference>
<dbReference type="InterPro" id="IPR029342">
    <property type="entry name" value="ECIST_C"/>
</dbReference>
<comment type="subcellular location">
    <subcellularLocation>
        <location evidence="3">Cytoplasm</location>
    </subcellularLocation>
    <subcellularLocation>
        <location evidence="2">Mitochondrion</location>
    </subcellularLocation>
    <subcellularLocation>
        <location evidence="1">Nucleus</location>
    </subcellularLocation>
</comment>
<comment type="similarity">
    <text evidence="4">Belongs to the ECSIT family.</text>
</comment>
<evidence type="ECO:0000256" key="3">
    <source>
        <dbReference type="ARBA" id="ARBA00004496"/>
    </source>
</evidence>
<evidence type="ECO:0000313" key="14">
    <source>
        <dbReference type="EMBL" id="CAI8020796.1"/>
    </source>
</evidence>
<organism evidence="14 15">
    <name type="scientific">Geodia barretti</name>
    <name type="common">Barrett's horny sponge</name>
    <dbReference type="NCBI Taxonomy" id="519541"/>
    <lineage>
        <taxon>Eukaryota</taxon>
        <taxon>Metazoa</taxon>
        <taxon>Porifera</taxon>
        <taxon>Demospongiae</taxon>
        <taxon>Heteroscleromorpha</taxon>
        <taxon>Tetractinellida</taxon>
        <taxon>Astrophorina</taxon>
        <taxon>Geodiidae</taxon>
        <taxon>Geodia</taxon>
    </lineage>
</organism>
<feature type="domain" description="ECSIT C-terminal" evidence="13">
    <location>
        <begin position="271"/>
        <end position="363"/>
    </location>
</feature>
<dbReference type="GO" id="GO:0045087">
    <property type="term" value="P:innate immune response"/>
    <property type="evidence" value="ECO:0007669"/>
    <property type="project" value="UniProtKB-KW"/>
</dbReference>
<dbReference type="InterPro" id="IPR046448">
    <property type="entry name" value="ECSIT_N"/>
</dbReference>
<dbReference type="InterPro" id="IPR010418">
    <property type="entry name" value="ECSIT"/>
</dbReference>
<comment type="caution">
    <text evidence="14">The sequence shown here is derived from an EMBL/GenBank/DDBJ whole genome shotgun (WGS) entry which is preliminary data.</text>
</comment>
<feature type="region of interest" description="Disordered" evidence="12">
    <location>
        <begin position="53"/>
        <end position="80"/>
    </location>
</feature>
<sequence>MLSRPQVKYVRLDQKMGSRAFALIFQPRSLCFVRFYAADVVIRRSLHCTTFLPTRDTDDSGQQANQLSRPGEHAHQSVGSSTYGALMDSAKTQSQLSNREQFALVLKEFMSREKYRKGHVSFINMALTRMEEFELERDLLTYNRILDVFPKGRYKPKRLLDALWPRPLPQTELALELLTRMEDNNVWPDDVTYSLLVEVFGRHSLPVDKCERMSYWYSRYRDSDPFWIEGEVPSDPAELSRLALRRIVSNDDIVEYEMSLGDEGFIVSGHSETQLQLLHRLRCEESRLLHVEGPHRIWINKSSVHYFSLRLAPTDDTRQTDEGAVVAVCACQPATQSSLQWWIRELQIVHPQLTHATILYNIRTQESSSPLLDGSKSTLLATTVEEQST</sequence>
<name>A0AA35S2N2_GEOBA</name>
<keyword evidence="10" id="KW-0496">Mitochondrion</keyword>
<keyword evidence="7" id="KW-0399">Innate immunity</keyword>
<evidence type="ECO:0000256" key="8">
    <source>
        <dbReference type="ARBA" id="ARBA00022859"/>
    </source>
</evidence>
<keyword evidence="9" id="KW-0809">Transit peptide</keyword>
<evidence type="ECO:0000256" key="11">
    <source>
        <dbReference type="ARBA" id="ARBA00023242"/>
    </source>
</evidence>
<gene>
    <name evidence="14" type="ORF">GBAR_LOCUS12402</name>
</gene>
<evidence type="ECO:0000256" key="1">
    <source>
        <dbReference type="ARBA" id="ARBA00004123"/>
    </source>
</evidence>
<evidence type="ECO:0000256" key="2">
    <source>
        <dbReference type="ARBA" id="ARBA00004173"/>
    </source>
</evidence>
<keyword evidence="6" id="KW-0963">Cytoplasm</keyword>
<dbReference type="Pfam" id="PF06239">
    <property type="entry name" value="ECSIT_N"/>
    <property type="match status" value="1"/>
</dbReference>
<evidence type="ECO:0000256" key="7">
    <source>
        <dbReference type="ARBA" id="ARBA00022588"/>
    </source>
</evidence>